<dbReference type="Gene3D" id="2.40.170.20">
    <property type="entry name" value="TonB-dependent receptor, beta-barrel domain"/>
    <property type="match status" value="1"/>
</dbReference>
<keyword evidence="13" id="KW-1185">Reference proteome</keyword>
<dbReference type="PROSITE" id="PS01156">
    <property type="entry name" value="TONB_DEPENDENT_REC_2"/>
    <property type="match status" value="1"/>
</dbReference>
<protein>
    <submittedName>
        <fullName evidence="12">Outer membrane receptor for ferrienterochelin and colicins</fullName>
    </submittedName>
</protein>
<evidence type="ECO:0000256" key="3">
    <source>
        <dbReference type="ARBA" id="ARBA00022452"/>
    </source>
</evidence>
<dbReference type="InterPro" id="IPR039426">
    <property type="entry name" value="TonB-dep_rcpt-like"/>
</dbReference>
<dbReference type="PANTHER" id="PTHR30069:SF29">
    <property type="entry name" value="HEMOGLOBIN AND HEMOGLOBIN-HAPTOGLOBIN-BINDING PROTEIN 1-RELATED"/>
    <property type="match status" value="1"/>
</dbReference>
<comment type="similarity">
    <text evidence="9">Belongs to the TonB-dependent receptor family.</text>
</comment>
<gene>
    <name evidence="12" type="ORF">SAMN06296036_113149</name>
</gene>
<keyword evidence="6" id="KW-0798">TonB box</keyword>
<dbReference type="InterPro" id="IPR010917">
    <property type="entry name" value="TonB_rcpt_CS"/>
</dbReference>
<keyword evidence="5 10" id="KW-0732">Signal</keyword>
<dbReference type="Pfam" id="PF07715">
    <property type="entry name" value="Plug"/>
    <property type="match status" value="1"/>
</dbReference>
<feature type="domain" description="TonB-dependent receptor plug" evidence="11">
    <location>
        <begin position="45"/>
        <end position="154"/>
    </location>
</feature>
<accession>A0A1Y6CA36</accession>
<evidence type="ECO:0000256" key="10">
    <source>
        <dbReference type="SAM" id="SignalP"/>
    </source>
</evidence>
<dbReference type="InterPro" id="IPR012910">
    <property type="entry name" value="Plug_dom"/>
</dbReference>
<evidence type="ECO:0000313" key="12">
    <source>
        <dbReference type="EMBL" id="SMF44771.1"/>
    </source>
</evidence>
<dbReference type="PROSITE" id="PS52016">
    <property type="entry name" value="TONB_DEPENDENT_REC_3"/>
    <property type="match status" value="1"/>
</dbReference>
<dbReference type="AlphaFoldDB" id="A0A1Y6CA36"/>
<keyword evidence="4 9" id="KW-0812">Transmembrane</keyword>
<evidence type="ECO:0000256" key="9">
    <source>
        <dbReference type="PROSITE-ProRule" id="PRU01360"/>
    </source>
</evidence>
<sequence>MRTNSFAVAVMSLLFSWQAMAQEMSLSDILNLTVDSASNTSETLAQAPATMIVITRKDISDRGYKNVSEILDDLPGMEVSRSYGDTGIKNYMRGWRNAIGDPFLFMIDGVVMNHLYFNVVHNTITTVPLSNVKQIEVVYGPTSSVYGANAFMGVINVITNGPELAKAGETKTSYRGFLLGGELNRTIGDVTASYQGDGFNLQLTGRFDEGQLDYSNADRYEFLKEKYIEDRRIYGGFIDNPNLGGTRKSLFRNRAYDLRVYTEELEIGARHVLRDTGYGYQYPADKVQMNGRWALSESDVYLRFTKKVSDKVTSTTMVRHRESDVPNDSYFVDGYFSSSDNEFLTAFSYWYTYNESMTVTQDFDVKLSDSFSLVTGIKWERKNLQKAYNINGEAASGEPGGYEPVSTIDAGDYLYPQVQVEGDEPQNRILTQDKGAYVQSKYKIAKGHELNLGLRSDSNSEYDSSLTKRFAYVAMMDDFIFKLIYGEAYQEPTPRALYGAWGGSGSDPSLDPENSQTIEFTATHTTSSLTHLVSFFVANNSDTIVQTSAGATNLGKRTVQGIDYHITALIPVSFFKQFKVWGYFSHLLTADEEVFDSDGVKTGDKFIGDLARNKLMFGTQVNVSDFGISLRGRHIGPRDTVSSNPVNKLDAYTTLDTKLAFHDPYNKGITWAVQVENLTDTAYDHPGTREADAGTEPGVFDDTGAYSGGSQSYFNSVMPQPGRLVYASIQYDF</sequence>
<evidence type="ECO:0000313" key="13">
    <source>
        <dbReference type="Proteomes" id="UP000192907"/>
    </source>
</evidence>
<dbReference type="SUPFAM" id="SSF56935">
    <property type="entry name" value="Porins"/>
    <property type="match status" value="1"/>
</dbReference>
<dbReference type="InterPro" id="IPR037066">
    <property type="entry name" value="Plug_dom_sf"/>
</dbReference>
<name>A0A1Y6CA36_9BACT</name>
<dbReference type="PANTHER" id="PTHR30069">
    <property type="entry name" value="TONB-DEPENDENT OUTER MEMBRANE RECEPTOR"/>
    <property type="match status" value="1"/>
</dbReference>
<evidence type="ECO:0000256" key="2">
    <source>
        <dbReference type="ARBA" id="ARBA00022448"/>
    </source>
</evidence>
<dbReference type="Proteomes" id="UP000192907">
    <property type="component" value="Unassembled WGS sequence"/>
</dbReference>
<evidence type="ECO:0000256" key="6">
    <source>
        <dbReference type="ARBA" id="ARBA00023077"/>
    </source>
</evidence>
<dbReference type="Gene3D" id="2.170.130.10">
    <property type="entry name" value="TonB-dependent receptor, plug domain"/>
    <property type="match status" value="1"/>
</dbReference>
<evidence type="ECO:0000256" key="8">
    <source>
        <dbReference type="ARBA" id="ARBA00023237"/>
    </source>
</evidence>
<keyword evidence="8 9" id="KW-0998">Cell outer membrane</keyword>
<evidence type="ECO:0000256" key="5">
    <source>
        <dbReference type="ARBA" id="ARBA00022729"/>
    </source>
</evidence>
<evidence type="ECO:0000256" key="4">
    <source>
        <dbReference type="ARBA" id="ARBA00022692"/>
    </source>
</evidence>
<dbReference type="InterPro" id="IPR036942">
    <property type="entry name" value="Beta-barrel_TonB_sf"/>
</dbReference>
<keyword evidence="2 9" id="KW-0813">Transport</keyword>
<dbReference type="OrthoDB" id="9764669at2"/>
<feature type="signal peptide" evidence="10">
    <location>
        <begin position="1"/>
        <end position="21"/>
    </location>
</feature>
<evidence type="ECO:0000256" key="7">
    <source>
        <dbReference type="ARBA" id="ARBA00023136"/>
    </source>
</evidence>
<organism evidence="12 13">
    <name type="scientific">Pseudobacteriovorax antillogorgiicola</name>
    <dbReference type="NCBI Taxonomy" id="1513793"/>
    <lineage>
        <taxon>Bacteria</taxon>
        <taxon>Pseudomonadati</taxon>
        <taxon>Bdellovibrionota</taxon>
        <taxon>Oligoflexia</taxon>
        <taxon>Oligoflexales</taxon>
        <taxon>Pseudobacteriovoracaceae</taxon>
        <taxon>Pseudobacteriovorax</taxon>
    </lineage>
</organism>
<keyword evidence="7 9" id="KW-0472">Membrane</keyword>
<proteinExistence type="inferred from homology"/>
<evidence type="ECO:0000256" key="1">
    <source>
        <dbReference type="ARBA" id="ARBA00004571"/>
    </source>
</evidence>
<keyword evidence="12" id="KW-0675">Receptor</keyword>
<keyword evidence="3 9" id="KW-1134">Transmembrane beta strand</keyword>
<reference evidence="13" key="1">
    <citation type="submission" date="2017-04" db="EMBL/GenBank/DDBJ databases">
        <authorList>
            <person name="Varghese N."/>
            <person name="Submissions S."/>
        </authorList>
    </citation>
    <scope>NUCLEOTIDE SEQUENCE [LARGE SCALE GENOMIC DNA]</scope>
    <source>
        <strain evidence="13">RKEM611</strain>
    </source>
</reference>
<dbReference type="STRING" id="1513793.SAMN06296036_113149"/>
<dbReference type="EMBL" id="FWZT01000013">
    <property type="protein sequence ID" value="SMF44771.1"/>
    <property type="molecule type" value="Genomic_DNA"/>
</dbReference>
<dbReference type="GO" id="GO:0015344">
    <property type="term" value="F:siderophore uptake transmembrane transporter activity"/>
    <property type="evidence" value="ECO:0007669"/>
    <property type="project" value="TreeGrafter"/>
</dbReference>
<dbReference type="RefSeq" id="WP_132321235.1">
    <property type="nucleotide sequence ID" value="NZ_FWZT01000013.1"/>
</dbReference>
<dbReference type="GO" id="GO:0009279">
    <property type="term" value="C:cell outer membrane"/>
    <property type="evidence" value="ECO:0007669"/>
    <property type="project" value="UniProtKB-SubCell"/>
</dbReference>
<comment type="subcellular location">
    <subcellularLocation>
        <location evidence="1 9">Cell outer membrane</location>
        <topology evidence="1 9">Multi-pass membrane protein</topology>
    </subcellularLocation>
</comment>
<evidence type="ECO:0000259" key="11">
    <source>
        <dbReference type="Pfam" id="PF07715"/>
    </source>
</evidence>
<feature type="chain" id="PRO_5011966612" evidence="10">
    <location>
        <begin position="22"/>
        <end position="733"/>
    </location>
</feature>
<dbReference type="GO" id="GO:0044718">
    <property type="term" value="P:siderophore transmembrane transport"/>
    <property type="evidence" value="ECO:0007669"/>
    <property type="project" value="TreeGrafter"/>
</dbReference>